<dbReference type="Proteomes" id="UP001208689">
    <property type="component" value="Chromosome"/>
</dbReference>
<keyword evidence="2" id="KW-1185">Reference proteome</keyword>
<accession>A0ABY6HK84</accession>
<protein>
    <submittedName>
        <fullName evidence="1">Uncharacterized protein</fullName>
    </submittedName>
</protein>
<sequence length="79" mass="9352">MILFFSLNLTMLLKLPVDITKIQSPEIRKFLQKLELKVFFEIDETDTTFRLTDDYLVHENAELSSLPLIFSKKNQKITF</sequence>
<organism evidence="1 2">
    <name type="scientific">Candidatus Lokiarchaeum ossiferum</name>
    <dbReference type="NCBI Taxonomy" id="2951803"/>
    <lineage>
        <taxon>Archaea</taxon>
        <taxon>Promethearchaeati</taxon>
        <taxon>Promethearchaeota</taxon>
        <taxon>Promethearchaeia</taxon>
        <taxon>Promethearchaeales</taxon>
        <taxon>Promethearchaeaceae</taxon>
        <taxon>Candidatus Lokiarchaeum</taxon>
    </lineage>
</organism>
<name>A0ABY6HK84_9ARCH</name>
<gene>
    <name evidence="1" type="ORF">NEF87_000216</name>
</gene>
<evidence type="ECO:0000313" key="2">
    <source>
        <dbReference type="Proteomes" id="UP001208689"/>
    </source>
</evidence>
<evidence type="ECO:0000313" key="1">
    <source>
        <dbReference type="EMBL" id="UYP43931.1"/>
    </source>
</evidence>
<proteinExistence type="predicted"/>
<reference evidence="1" key="1">
    <citation type="submission" date="2022-09" db="EMBL/GenBank/DDBJ databases">
        <title>Actin cytoskeleton and complex cell architecture in an #Asgard archaeon.</title>
        <authorList>
            <person name="Ponce Toledo R.I."/>
            <person name="Schleper C."/>
            <person name="Rodrigues Oliveira T."/>
            <person name="Wollweber F."/>
            <person name="Xu J."/>
            <person name="Rittmann S."/>
            <person name="Klingl A."/>
            <person name="Pilhofer M."/>
        </authorList>
    </citation>
    <scope>NUCLEOTIDE SEQUENCE</scope>
    <source>
        <strain evidence="1">B-35</strain>
    </source>
</reference>
<dbReference type="EMBL" id="CP104013">
    <property type="protein sequence ID" value="UYP43931.1"/>
    <property type="molecule type" value="Genomic_DNA"/>
</dbReference>